<reference evidence="2 3" key="1">
    <citation type="journal article" date="2013" name="Nature">
        <title>Insights into bilaterian evolution from three spiralian genomes.</title>
        <authorList>
            <person name="Simakov O."/>
            <person name="Marletaz F."/>
            <person name="Cho S.J."/>
            <person name="Edsinger-Gonzales E."/>
            <person name="Havlak P."/>
            <person name="Hellsten U."/>
            <person name="Kuo D.H."/>
            <person name="Larsson T."/>
            <person name="Lv J."/>
            <person name="Arendt D."/>
            <person name="Savage R."/>
            <person name="Osoegawa K."/>
            <person name="de Jong P."/>
            <person name="Grimwood J."/>
            <person name="Chapman J.A."/>
            <person name="Shapiro H."/>
            <person name="Aerts A."/>
            <person name="Otillar R.P."/>
            <person name="Terry A.Y."/>
            <person name="Boore J.L."/>
            <person name="Grigoriev I.V."/>
            <person name="Lindberg D.R."/>
            <person name="Seaver E.C."/>
            <person name="Weisblat D.A."/>
            <person name="Putnam N.H."/>
            <person name="Rokhsar D.S."/>
        </authorList>
    </citation>
    <scope>NUCLEOTIDE SEQUENCE [LARGE SCALE GENOMIC DNA]</scope>
</reference>
<evidence type="ECO:0000313" key="3">
    <source>
        <dbReference type="Proteomes" id="UP000030746"/>
    </source>
</evidence>
<dbReference type="InterPro" id="IPR051725">
    <property type="entry name" value="SAM-SH3_domain_protein"/>
</dbReference>
<gene>
    <name evidence="2" type="ORF">LOTGIDRAFT_88310</name>
</gene>
<dbReference type="RefSeq" id="XP_009067334.1">
    <property type="nucleotide sequence ID" value="XM_009069086.1"/>
</dbReference>
<dbReference type="InterPro" id="IPR013761">
    <property type="entry name" value="SAM/pointed_sf"/>
</dbReference>
<dbReference type="GeneID" id="20252779"/>
<dbReference type="PANTHER" id="PTHR12301:SF10">
    <property type="match status" value="1"/>
</dbReference>
<protein>
    <recommendedName>
        <fullName evidence="1">SASH1/NUB1 homeodomain-like domain-containing protein</fullName>
    </recommendedName>
</protein>
<dbReference type="CTD" id="20252779"/>
<dbReference type="Gene3D" id="1.10.150.50">
    <property type="entry name" value="Transcription Factor, Ets-1"/>
    <property type="match status" value="1"/>
</dbReference>
<keyword evidence="3" id="KW-1185">Reference proteome</keyword>
<dbReference type="AlphaFoldDB" id="V4B1F2"/>
<proteinExistence type="predicted"/>
<dbReference type="OMA" id="MKEVEYD"/>
<dbReference type="InterPro" id="IPR058666">
    <property type="entry name" value="SASH1/NUB1_homeodomain"/>
</dbReference>
<feature type="non-terminal residue" evidence="2">
    <location>
        <position position="138"/>
    </location>
</feature>
<accession>V4B1F2</accession>
<dbReference type="HOGENOM" id="CLU_1932339_0_0_1"/>
<dbReference type="SUPFAM" id="SSF47769">
    <property type="entry name" value="SAM/Pointed domain"/>
    <property type="match status" value="1"/>
</dbReference>
<evidence type="ECO:0000259" key="1">
    <source>
        <dbReference type="Pfam" id="PF26285"/>
    </source>
</evidence>
<dbReference type="OrthoDB" id="10047268at2759"/>
<sequence>LVTTKLGAEKIDFSLEPYSNAKGECDIPPLLVQRYAEELRQDIISVALVLEQVRIIQLQSLDRAIVPNERLAESCSEACDLKIASMREFFISIGLPMYTEDVIAGGVTTIEQLLKTSESQFNQMTGADSRHLKRLMHA</sequence>
<dbReference type="Pfam" id="PF26285">
    <property type="entry name" value="SASH1_Homeodomain"/>
    <property type="match status" value="1"/>
</dbReference>
<organism evidence="2 3">
    <name type="scientific">Lottia gigantea</name>
    <name type="common">Giant owl limpet</name>
    <dbReference type="NCBI Taxonomy" id="225164"/>
    <lineage>
        <taxon>Eukaryota</taxon>
        <taxon>Metazoa</taxon>
        <taxon>Spiralia</taxon>
        <taxon>Lophotrochozoa</taxon>
        <taxon>Mollusca</taxon>
        <taxon>Gastropoda</taxon>
        <taxon>Patellogastropoda</taxon>
        <taxon>Lottioidea</taxon>
        <taxon>Lottiidae</taxon>
        <taxon>Lottia</taxon>
    </lineage>
</organism>
<evidence type="ECO:0000313" key="2">
    <source>
        <dbReference type="EMBL" id="ESO82034.1"/>
    </source>
</evidence>
<dbReference type="EMBL" id="KB204066">
    <property type="protein sequence ID" value="ESO82034.1"/>
    <property type="molecule type" value="Genomic_DNA"/>
</dbReference>
<feature type="non-terminal residue" evidence="2">
    <location>
        <position position="1"/>
    </location>
</feature>
<dbReference type="KEGG" id="lgi:LOTGIDRAFT_88310"/>
<feature type="domain" description="SASH1/NUB1 homeodomain-like" evidence="1">
    <location>
        <begin position="1"/>
        <end position="66"/>
    </location>
</feature>
<dbReference type="Proteomes" id="UP000030746">
    <property type="component" value="Unassembled WGS sequence"/>
</dbReference>
<name>V4B1F2_LOTGI</name>
<dbReference type="PANTHER" id="PTHR12301">
    <property type="entry name" value="SAM-DOMAIN, SH3 AND NUCLEAR LOCALIZATION SIGNALS PROTEIN RELATED"/>
    <property type="match status" value="1"/>
</dbReference>